<dbReference type="PROSITE" id="PS51257">
    <property type="entry name" value="PROKAR_LIPOPROTEIN"/>
    <property type="match status" value="1"/>
</dbReference>
<evidence type="ECO:0000313" key="2">
    <source>
        <dbReference type="EMBL" id="PZN86887.1"/>
    </source>
</evidence>
<organism evidence="2 3">
    <name type="scientific">Candidatus Methylumidiphilus alinenensis</name>
    <dbReference type="NCBI Taxonomy" id="2202197"/>
    <lineage>
        <taxon>Bacteria</taxon>
        <taxon>Pseudomonadati</taxon>
        <taxon>Pseudomonadota</taxon>
        <taxon>Gammaproteobacteria</taxon>
        <taxon>Methylococcales</taxon>
        <taxon>Candidatus Methylumidiphilus</taxon>
    </lineage>
</organism>
<comment type="caution">
    <text evidence="2">The sequence shown here is derived from an EMBL/GenBank/DDBJ whole genome shotgun (WGS) entry which is preliminary data.</text>
</comment>
<accession>A0A2W4TXU7</accession>
<evidence type="ECO:0000313" key="3">
    <source>
        <dbReference type="Proteomes" id="UP000249396"/>
    </source>
</evidence>
<evidence type="ECO:0000256" key="1">
    <source>
        <dbReference type="SAM" id="MobiDB-lite"/>
    </source>
</evidence>
<proteinExistence type="predicted"/>
<dbReference type="EMBL" id="QJPH01000061">
    <property type="protein sequence ID" value="PZN86887.1"/>
    <property type="molecule type" value="Genomic_DNA"/>
</dbReference>
<dbReference type="Proteomes" id="UP000249396">
    <property type="component" value="Unassembled WGS sequence"/>
</dbReference>
<gene>
    <name evidence="2" type="ORF">DM484_00615</name>
</gene>
<name>A0A2W4TXU7_9GAMM</name>
<dbReference type="AlphaFoldDB" id="A0A2W4TXU7"/>
<feature type="region of interest" description="Disordered" evidence="1">
    <location>
        <begin position="20"/>
        <end position="43"/>
    </location>
</feature>
<sequence length="152" mass="16406">MLKPLLLAISAGLIFVGCDSKPEAGEPPSGPSESTQIDQEWKPSTLSAETIAKANAAVLDYRKCLSEETKAKAENRADPRDIANTILKNCENRLPAIKAAFDAENVPATISERYLRKTRSQGAQGVLRIVMGVHAERSGEEEEAKAANNTNK</sequence>
<evidence type="ECO:0008006" key="4">
    <source>
        <dbReference type="Google" id="ProtNLM"/>
    </source>
</evidence>
<protein>
    <recommendedName>
        <fullName evidence="4">Lipoprotein</fullName>
    </recommendedName>
</protein>
<reference evidence="2 3" key="1">
    <citation type="journal article" date="2018" name="Aquat. Microb. Ecol.">
        <title>Gammaproteobacterial methanotrophs dominate.</title>
        <authorList>
            <person name="Rissanen A.J."/>
            <person name="Saarenheimo J."/>
            <person name="Tiirola M."/>
            <person name="Peura S."/>
            <person name="Aalto S.L."/>
            <person name="Karvinen A."/>
            <person name="Nykanen H."/>
        </authorList>
    </citation>
    <scope>NUCLEOTIDE SEQUENCE [LARGE SCALE GENOMIC DNA]</scope>
    <source>
        <strain evidence="2">AMbin10</strain>
    </source>
</reference>